<evidence type="ECO:0000313" key="1">
    <source>
        <dbReference type="EMBL" id="SVB61042.1"/>
    </source>
</evidence>
<accession>A0A382FEH5</accession>
<organism evidence="1">
    <name type="scientific">marine metagenome</name>
    <dbReference type="NCBI Taxonomy" id="408172"/>
    <lineage>
        <taxon>unclassified sequences</taxon>
        <taxon>metagenomes</taxon>
        <taxon>ecological metagenomes</taxon>
    </lineage>
</organism>
<dbReference type="EMBL" id="UINC01049358">
    <property type="protein sequence ID" value="SVB61042.1"/>
    <property type="molecule type" value="Genomic_DNA"/>
</dbReference>
<protein>
    <submittedName>
        <fullName evidence="1">Uncharacterized protein</fullName>
    </submittedName>
</protein>
<gene>
    <name evidence="1" type="ORF">METZ01_LOCUS213896</name>
</gene>
<sequence>MGSGTYHQFRLHTFIFYVINFFQQYLGIDYNTIADNADWFSINDAGGDEVKLEDVSVNNNGVAGIVAAMKSHNVIGFSSKEVSDFSFAFVAPLGADDNGDFRKIGRHNVPAEKLLQRGLKSQMLRK</sequence>
<proteinExistence type="predicted"/>
<dbReference type="AlphaFoldDB" id="A0A382FEH5"/>
<name>A0A382FEH5_9ZZZZ</name>
<reference evidence="1" key="1">
    <citation type="submission" date="2018-05" db="EMBL/GenBank/DDBJ databases">
        <authorList>
            <person name="Lanie J.A."/>
            <person name="Ng W.-L."/>
            <person name="Kazmierczak K.M."/>
            <person name="Andrzejewski T.M."/>
            <person name="Davidsen T.M."/>
            <person name="Wayne K.J."/>
            <person name="Tettelin H."/>
            <person name="Glass J.I."/>
            <person name="Rusch D."/>
            <person name="Podicherti R."/>
            <person name="Tsui H.-C.T."/>
            <person name="Winkler M.E."/>
        </authorList>
    </citation>
    <scope>NUCLEOTIDE SEQUENCE</scope>
</reference>